<comment type="subcellular location">
    <subcellularLocation>
        <location evidence="1">Cell membrane</location>
        <topology evidence="1">Multi-pass membrane protein</topology>
    </subcellularLocation>
</comment>
<evidence type="ECO:0000259" key="9">
    <source>
        <dbReference type="Pfam" id="PF13231"/>
    </source>
</evidence>
<feature type="transmembrane region" description="Helical" evidence="8">
    <location>
        <begin position="340"/>
        <end position="359"/>
    </location>
</feature>
<dbReference type="Proteomes" id="UP000030598">
    <property type="component" value="Unassembled WGS sequence"/>
</dbReference>
<feature type="transmembrane region" description="Helical" evidence="8">
    <location>
        <begin position="181"/>
        <end position="209"/>
    </location>
</feature>
<evidence type="ECO:0000256" key="8">
    <source>
        <dbReference type="SAM" id="Phobius"/>
    </source>
</evidence>
<protein>
    <submittedName>
        <fullName evidence="10">4-amino-4-deoxy-L-arabinose transferase and related glycosyltransferase of PMT family</fullName>
    </submittedName>
</protein>
<comment type="caution">
    <text evidence="10">The sequence shown here is derived from an EMBL/GenBank/DDBJ whole genome shotgun (WGS) entry which is preliminary data.</text>
</comment>
<evidence type="ECO:0000256" key="4">
    <source>
        <dbReference type="ARBA" id="ARBA00022679"/>
    </source>
</evidence>
<dbReference type="GO" id="GO:0016763">
    <property type="term" value="F:pentosyltransferase activity"/>
    <property type="evidence" value="ECO:0007669"/>
    <property type="project" value="TreeGrafter"/>
</dbReference>
<gene>
    <name evidence="10" type="ORF">EU91_1283</name>
</gene>
<keyword evidence="6 8" id="KW-1133">Transmembrane helix</keyword>
<dbReference type="RefSeq" id="WP_032524748.1">
    <property type="nucleotide sequence ID" value="NZ_CP138934.1"/>
</dbReference>
<dbReference type="GO" id="GO:0005886">
    <property type="term" value="C:plasma membrane"/>
    <property type="evidence" value="ECO:0007669"/>
    <property type="project" value="UniProtKB-SubCell"/>
</dbReference>
<evidence type="ECO:0000313" key="11">
    <source>
        <dbReference type="Proteomes" id="UP000030598"/>
    </source>
</evidence>
<keyword evidence="3" id="KW-0328">Glycosyltransferase</keyword>
<feature type="transmembrane region" description="Helical" evidence="8">
    <location>
        <begin position="411"/>
        <end position="430"/>
    </location>
</feature>
<dbReference type="AlphaFoldDB" id="A0A0A1ZDB8"/>
<feature type="transmembrane region" description="Helical" evidence="8">
    <location>
        <begin position="99"/>
        <end position="119"/>
    </location>
</feature>
<evidence type="ECO:0000256" key="5">
    <source>
        <dbReference type="ARBA" id="ARBA00022692"/>
    </source>
</evidence>
<evidence type="ECO:0000313" key="10">
    <source>
        <dbReference type="EMBL" id="KGF86521.1"/>
    </source>
</evidence>
<feature type="domain" description="Glycosyltransferase RgtA/B/C/D-like" evidence="9">
    <location>
        <begin position="66"/>
        <end position="236"/>
    </location>
</feature>
<evidence type="ECO:0000256" key="7">
    <source>
        <dbReference type="ARBA" id="ARBA00023136"/>
    </source>
</evidence>
<dbReference type="GO" id="GO:0010041">
    <property type="term" value="P:response to iron(III) ion"/>
    <property type="evidence" value="ECO:0007669"/>
    <property type="project" value="TreeGrafter"/>
</dbReference>
<evidence type="ECO:0000256" key="3">
    <source>
        <dbReference type="ARBA" id="ARBA00022676"/>
    </source>
</evidence>
<keyword evidence="7 8" id="KW-0472">Membrane</keyword>
<feature type="transmembrane region" description="Helical" evidence="8">
    <location>
        <begin position="437"/>
        <end position="456"/>
    </location>
</feature>
<evidence type="ECO:0000256" key="1">
    <source>
        <dbReference type="ARBA" id="ARBA00004651"/>
    </source>
</evidence>
<accession>A0A0A1ZDB8</accession>
<feature type="transmembrane region" description="Helical" evidence="8">
    <location>
        <begin position="152"/>
        <end position="169"/>
    </location>
</feature>
<feature type="transmembrane region" description="Helical" evidence="8">
    <location>
        <begin position="12"/>
        <end position="34"/>
    </location>
</feature>
<feature type="transmembrane region" description="Helical" evidence="8">
    <location>
        <begin position="366"/>
        <end position="391"/>
    </location>
</feature>
<keyword evidence="2" id="KW-1003">Cell membrane</keyword>
<organism evidence="10 11">
    <name type="scientific">Prochlorococcus marinus str. GP2</name>
    <dbReference type="NCBI Taxonomy" id="59925"/>
    <lineage>
        <taxon>Bacteria</taxon>
        <taxon>Bacillati</taxon>
        <taxon>Cyanobacteriota</taxon>
        <taxon>Cyanophyceae</taxon>
        <taxon>Synechococcales</taxon>
        <taxon>Prochlorococcaceae</taxon>
        <taxon>Prochlorococcus</taxon>
    </lineage>
</organism>
<keyword evidence="4 10" id="KW-0808">Transferase</keyword>
<feature type="transmembrane region" description="Helical" evidence="8">
    <location>
        <begin position="315"/>
        <end position="334"/>
    </location>
</feature>
<feature type="transmembrane region" description="Helical" evidence="8">
    <location>
        <begin position="272"/>
        <end position="294"/>
    </location>
</feature>
<dbReference type="PANTHER" id="PTHR33908:SF3">
    <property type="entry name" value="UNDECAPRENYL PHOSPHATE-ALPHA-4-AMINO-4-DEOXY-L-ARABINOSE ARABINOSYL TRANSFERASE"/>
    <property type="match status" value="1"/>
</dbReference>
<dbReference type="PANTHER" id="PTHR33908">
    <property type="entry name" value="MANNOSYLTRANSFERASE YKCB-RELATED"/>
    <property type="match status" value="1"/>
</dbReference>
<evidence type="ECO:0000256" key="6">
    <source>
        <dbReference type="ARBA" id="ARBA00022989"/>
    </source>
</evidence>
<keyword evidence="5 8" id="KW-0812">Transmembrane</keyword>
<dbReference type="eggNOG" id="COG1807">
    <property type="taxonomic scope" value="Bacteria"/>
</dbReference>
<feature type="transmembrane region" description="Helical" evidence="8">
    <location>
        <begin position="125"/>
        <end position="145"/>
    </location>
</feature>
<proteinExistence type="predicted"/>
<evidence type="ECO:0000256" key="2">
    <source>
        <dbReference type="ARBA" id="ARBA00022475"/>
    </source>
</evidence>
<dbReference type="EMBL" id="JNAH01000007">
    <property type="protein sequence ID" value="KGF86521.1"/>
    <property type="molecule type" value="Genomic_DNA"/>
</dbReference>
<dbReference type="InterPro" id="IPR050297">
    <property type="entry name" value="LipidA_mod_glycosyltrf_83"/>
</dbReference>
<name>A0A0A1ZDB8_PROMR</name>
<dbReference type="GO" id="GO:0009103">
    <property type="term" value="P:lipopolysaccharide biosynthetic process"/>
    <property type="evidence" value="ECO:0007669"/>
    <property type="project" value="UniProtKB-ARBA"/>
</dbReference>
<dbReference type="OrthoDB" id="9775035at2"/>
<dbReference type="STRING" id="59925.EU91_1283"/>
<sequence>MILLNSKNRLITLLIVLVSGIIIFTLGLGTTGLVDETPPLFAAAARSMSESGDWITPKVNGIFRFDKPPLIYWLMGFFYSLPKNEIWDSLGTISARLPSALGSLFLMMMIADTLFLWPQQGNRQFLTPIIAALSFALSPLIIIWSRTAVSDALLTGTLGISLLLFWRRMASENNVQCISAWVFLGFAILAKGPVALVLATFTITSFLFIQKDWRSLLCKINPKKGFFLTLLVSLPWYLLELIKEGKPFWDNFFGYHNFQRYTSVVNNHVEPFWFFLYIMVLASLPFTPFLYHGIFRTLRDFLHSKNQRFKFSETLHIYSLCWFMSVLIFFSISATKLPSYWLPAIPAAAILISNSFISLKNPNKTYAFLWFFNILIMFGLSLAFFFSNIWLGSINDPEMPNLASELISSRIIFKAKFIFSSLTIFAIILFCLKSKNIFLYLQIFLLIGQIFLMSPIRKLADTSRQLPLRNISKLILSAREGKETLAMIGIRKPSLHFYSRQIVFYEPNTKEGLINLSERLNTDRRKNHLDQPNYEYKSLLVVIDEYSSRKLHWSNINHQKIGEYGIYNLWRIQKSDLNKYSEFLINSGYSSDWKNRKVEKF</sequence>
<reference evidence="11" key="1">
    <citation type="journal article" date="2014" name="Sci. Data">
        <title>Genomes of diverse isolates of the marine cyanobacterium Prochlorococcus.</title>
        <authorList>
            <person name="Biller S."/>
            <person name="Berube P."/>
            <person name="Thompson J."/>
            <person name="Kelly L."/>
            <person name="Roggensack S."/>
            <person name="Awad L."/>
            <person name="Roache-Johnson K."/>
            <person name="Ding H."/>
            <person name="Giovannoni S.J."/>
            <person name="Moore L.R."/>
            <person name="Chisholm S.W."/>
        </authorList>
    </citation>
    <scope>NUCLEOTIDE SEQUENCE [LARGE SCALE GENOMIC DNA]</scope>
    <source>
        <strain evidence="11">GP2</strain>
    </source>
</reference>
<dbReference type="Pfam" id="PF13231">
    <property type="entry name" value="PMT_2"/>
    <property type="match status" value="1"/>
</dbReference>
<dbReference type="InterPro" id="IPR038731">
    <property type="entry name" value="RgtA/B/C-like"/>
</dbReference>